<keyword evidence="3" id="KW-1185">Reference proteome</keyword>
<dbReference type="EMBL" id="KZ310997">
    <property type="protein sequence ID" value="KAG8240063.1"/>
    <property type="molecule type" value="Genomic_DNA"/>
</dbReference>
<organism evidence="2 3">
    <name type="scientific">Ladona fulva</name>
    <name type="common">Scarce chaser dragonfly</name>
    <name type="synonym">Libellula fulva</name>
    <dbReference type="NCBI Taxonomy" id="123851"/>
    <lineage>
        <taxon>Eukaryota</taxon>
        <taxon>Metazoa</taxon>
        <taxon>Ecdysozoa</taxon>
        <taxon>Arthropoda</taxon>
        <taxon>Hexapoda</taxon>
        <taxon>Insecta</taxon>
        <taxon>Pterygota</taxon>
        <taxon>Palaeoptera</taxon>
        <taxon>Odonata</taxon>
        <taxon>Epiprocta</taxon>
        <taxon>Anisoptera</taxon>
        <taxon>Libelluloidea</taxon>
        <taxon>Libellulidae</taxon>
        <taxon>Ladona</taxon>
    </lineage>
</organism>
<accession>A0A8K0PCS8</accession>
<evidence type="ECO:0000313" key="2">
    <source>
        <dbReference type="EMBL" id="KAG8240063.1"/>
    </source>
</evidence>
<name>A0A8K0PCS8_LADFU</name>
<feature type="region of interest" description="Disordered" evidence="1">
    <location>
        <begin position="1"/>
        <end position="92"/>
    </location>
</feature>
<proteinExistence type="predicted"/>
<sequence length="92" mass="10167">MGEEEEVEGESGVEDEDIGKEVEDSVVIDVLPDSQDVSKTKSPTHVHTHGAFQVYRKPTKTSRGGKGQESVSSWSEAQHQRHRSDPSEFLTS</sequence>
<evidence type="ECO:0000256" key="1">
    <source>
        <dbReference type="SAM" id="MobiDB-lite"/>
    </source>
</evidence>
<feature type="compositionally biased region" description="Acidic residues" evidence="1">
    <location>
        <begin position="1"/>
        <end position="18"/>
    </location>
</feature>
<protein>
    <submittedName>
        <fullName evidence="2">Uncharacterized protein</fullName>
    </submittedName>
</protein>
<evidence type="ECO:0000313" key="3">
    <source>
        <dbReference type="Proteomes" id="UP000792457"/>
    </source>
</evidence>
<feature type="non-terminal residue" evidence="2">
    <location>
        <position position="1"/>
    </location>
</feature>
<reference evidence="2" key="2">
    <citation type="submission" date="2017-10" db="EMBL/GenBank/DDBJ databases">
        <title>Ladona fulva Genome sequencing and assembly.</title>
        <authorList>
            <person name="Murali S."/>
            <person name="Richards S."/>
            <person name="Bandaranaike D."/>
            <person name="Bellair M."/>
            <person name="Blankenburg K."/>
            <person name="Chao H."/>
            <person name="Dinh H."/>
            <person name="Doddapaneni H."/>
            <person name="Dugan-Rocha S."/>
            <person name="Elkadiri S."/>
            <person name="Gnanaolivu R."/>
            <person name="Hernandez B."/>
            <person name="Skinner E."/>
            <person name="Javaid M."/>
            <person name="Lee S."/>
            <person name="Li M."/>
            <person name="Ming W."/>
            <person name="Munidasa M."/>
            <person name="Muniz J."/>
            <person name="Nguyen L."/>
            <person name="Hughes D."/>
            <person name="Osuji N."/>
            <person name="Pu L.-L."/>
            <person name="Puazo M."/>
            <person name="Qu C."/>
            <person name="Quiroz J."/>
            <person name="Raj R."/>
            <person name="Weissenberger G."/>
            <person name="Xin Y."/>
            <person name="Zou X."/>
            <person name="Han Y."/>
            <person name="Worley K."/>
            <person name="Muzny D."/>
            <person name="Gibbs R."/>
        </authorList>
    </citation>
    <scope>NUCLEOTIDE SEQUENCE</scope>
    <source>
        <strain evidence="2">Sampled in the wild</strain>
    </source>
</reference>
<comment type="caution">
    <text evidence="2">The sequence shown here is derived from an EMBL/GenBank/DDBJ whole genome shotgun (WGS) entry which is preliminary data.</text>
</comment>
<reference evidence="2" key="1">
    <citation type="submission" date="2013-04" db="EMBL/GenBank/DDBJ databases">
        <authorList>
            <person name="Qu J."/>
            <person name="Murali S.C."/>
            <person name="Bandaranaike D."/>
            <person name="Bellair M."/>
            <person name="Blankenburg K."/>
            <person name="Chao H."/>
            <person name="Dinh H."/>
            <person name="Doddapaneni H."/>
            <person name="Downs B."/>
            <person name="Dugan-Rocha S."/>
            <person name="Elkadiri S."/>
            <person name="Gnanaolivu R.D."/>
            <person name="Hernandez B."/>
            <person name="Javaid M."/>
            <person name="Jayaseelan J.C."/>
            <person name="Lee S."/>
            <person name="Li M."/>
            <person name="Ming W."/>
            <person name="Munidasa M."/>
            <person name="Muniz J."/>
            <person name="Nguyen L."/>
            <person name="Ongeri F."/>
            <person name="Osuji N."/>
            <person name="Pu L.-L."/>
            <person name="Puazo M."/>
            <person name="Qu C."/>
            <person name="Quiroz J."/>
            <person name="Raj R."/>
            <person name="Weissenberger G."/>
            <person name="Xin Y."/>
            <person name="Zou X."/>
            <person name="Han Y."/>
            <person name="Richards S."/>
            <person name="Worley K."/>
            <person name="Muzny D."/>
            <person name="Gibbs R."/>
        </authorList>
    </citation>
    <scope>NUCLEOTIDE SEQUENCE</scope>
    <source>
        <strain evidence="2">Sampled in the wild</strain>
    </source>
</reference>
<dbReference type="Proteomes" id="UP000792457">
    <property type="component" value="Unassembled WGS sequence"/>
</dbReference>
<gene>
    <name evidence="2" type="ORF">J437_LFUL019205</name>
</gene>
<dbReference type="AlphaFoldDB" id="A0A8K0PCS8"/>